<dbReference type="InterPro" id="IPR051275">
    <property type="entry name" value="Cell_adhesion_signaling"/>
</dbReference>
<dbReference type="GO" id="GO:0098609">
    <property type="term" value="P:cell-cell adhesion"/>
    <property type="evidence" value="ECO:0007669"/>
    <property type="project" value="TreeGrafter"/>
</dbReference>
<dbReference type="InterPro" id="IPR013162">
    <property type="entry name" value="CD80_C2-set"/>
</dbReference>
<proteinExistence type="predicted"/>
<dbReference type="InterPro" id="IPR036179">
    <property type="entry name" value="Ig-like_dom_sf"/>
</dbReference>
<evidence type="ECO:0000256" key="7">
    <source>
        <dbReference type="SAM" id="Phobius"/>
    </source>
</evidence>
<feature type="region of interest" description="Disordered" evidence="6">
    <location>
        <begin position="547"/>
        <end position="574"/>
    </location>
</feature>
<dbReference type="InterPro" id="IPR013098">
    <property type="entry name" value="Ig_I-set"/>
</dbReference>
<dbReference type="EMBL" id="CACVKT020004014">
    <property type="protein sequence ID" value="CAC5387553.1"/>
    <property type="molecule type" value="Genomic_DNA"/>
</dbReference>
<name>A0A6J8BUD0_MYTCO</name>
<feature type="domain" description="Ig-like" evidence="8">
    <location>
        <begin position="327"/>
        <end position="407"/>
    </location>
</feature>
<feature type="domain" description="Ig-like" evidence="8">
    <location>
        <begin position="125"/>
        <end position="235"/>
    </location>
</feature>
<dbReference type="AlphaFoldDB" id="A0A6J8BUD0"/>
<evidence type="ECO:0000256" key="6">
    <source>
        <dbReference type="SAM" id="MobiDB-lite"/>
    </source>
</evidence>
<dbReference type="GO" id="GO:0050839">
    <property type="term" value="F:cell adhesion molecule binding"/>
    <property type="evidence" value="ECO:0007669"/>
    <property type="project" value="TreeGrafter"/>
</dbReference>
<dbReference type="Pfam" id="PF13927">
    <property type="entry name" value="Ig_3"/>
    <property type="match status" value="3"/>
</dbReference>
<dbReference type="SUPFAM" id="SSF48726">
    <property type="entry name" value="Immunoglobulin"/>
    <property type="match status" value="5"/>
</dbReference>
<sequence length="1163" mass="131900">MEHLEPLKQLLLYISIATVLFINTVFSVQSFFEQPRSHNATVNSTVIFKCVIQNKAGEVQWMHDGLSLGSDRDYSGYDRYSVIGGRNGVIEEFSLKITDVQLKDDGEYICFVLRTQSDPSIKTDPPVTLTVLVRPDPPVIQGGSLQKVTLGEHKNLSCTSANGKPGAEITWYKDSVRIIDKVFSVTDRNGVKDKRETTISHVTIVPTEEDHGKRIECRATNPVQIQPLKALATLDVQFKPSITLKVNITRKLREHDYVRFTCDAKANPSEITWKWYKDGEFIPGESKFTLDIANLNRDDHRSILMCEGQNAIGISRATTTLDIEYGPKFINLNSHIPVDLGTSVTLNCEADGNPLPSIIWRRGSYPDALSTERQYTVHNIQDHDLGLYKCTASSINAGFAPIDAEIYLMRKDQPKITSSKIQYAAKGSTADIECKARSVPNADEVIWIRNGKEIDFASSERYSFSETRKPDGVINTLHIQDSDDDDFGVYNCTVVNSMGLDFLAITLNQKEILALSYIVGGVIGGVAVIFIIAIACVLYHRYKGSDNESYAETDSNTEIKKREKSDSPTEFQKGTLMDQWRQDLNFHCPPTDFDEVYGKMNGTESKVTSGYGTLRSENYINGYDNHNGHLFSDYIHRSDETIPGDSLMDNGVHQYGTSTFRSRPDFNKSSDSDPYQLPPADISTTKLATNGLAGRSFISSCDSQLESDITNDNHLESDITNDNHLESDITNDNHLESDITNDNHLESDITKDNHIRKDNHLESDVTEDNHLESDITKDNHLESDSDITNDNHLESDITNDNHLESDITNDNHLESDITKDNHLESEITKDNHITNDRHLEWDITKDKYLDAEITKDNHLEFDITKDNHIMKDTDLESDILKDTHLESDITKDNHLESDSDITKDYHLESDITKDNHLESDITNDNHLESDITNENHLESDITNDNHLESDITNNNHLESDITKDNHLESEITKDNQITNDRHLEWDITKDKYLDAEITKDNHLESDSDITNDNHLESDITNDNHLESDITNENHLESDITNDNHLESDITNDNHLESDITDDNHLESDITKKTKDLVNKSDNHLESDITKDNHLESDITKENHLESDITNDNHLESDITKDNHLESEITKDNHITNDRHLEWDITKDKYLDAEITKDNHLKSI</sequence>
<gene>
    <name evidence="9" type="ORF">MCOR_22864</name>
</gene>
<evidence type="ECO:0000313" key="10">
    <source>
        <dbReference type="Proteomes" id="UP000507470"/>
    </source>
</evidence>
<feature type="region of interest" description="Disordered" evidence="6">
    <location>
        <begin position="725"/>
        <end position="810"/>
    </location>
</feature>
<dbReference type="SMART" id="SM00409">
    <property type="entry name" value="IG"/>
    <property type="match status" value="5"/>
</dbReference>
<dbReference type="PANTHER" id="PTHR11640:SF31">
    <property type="entry name" value="IRREGULAR CHIASM C-ROUGHEST PROTEIN-RELATED"/>
    <property type="match status" value="1"/>
</dbReference>
<dbReference type="InterPro" id="IPR007110">
    <property type="entry name" value="Ig-like_dom"/>
</dbReference>
<dbReference type="Pfam" id="PF08205">
    <property type="entry name" value="C2-set_2"/>
    <property type="match status" value="1"/>
</dbReference>
<keyword evidence="7" id="KW-0812">Transmembrane</keyword>
<keyword evidence="3" id="KW-1015">Disulfide bond</keyword>
<reference evidence="9 10" key="1">
    <citation type="submission" date="2020-06" db="EMBL/GenBank/DDBJ databases">
        <authorList>
            <person name="Li R."/>
            <person name="Bekaert M."/>
        </authorList>
    </citation>
    <scope>NUCLEOTIDE SEQUENCE [LARGE SCALE GENOMIC DNA]</scope>
    <source>
        <strain evidence="10">wild</strain>
    </source>
</reference>
<feature type="transmembrane region" description="Helical" evidence="7">
    <location>
        <begin position="12"/>
        <end position="32"/>
    </location>
</feature>
<dbReference type="Pfam" id="PF07679">
    <property type="entry name" value="I-set"/>
    <property type="match status" value="1"/>
</dbReference>
<evidence type="ECO:0000256" key="4">
    <source>
        <dbReference type="ARBA" id="ARBA00023180"/>
    </source>
</evidence>
<evidence type="ECO:0000256" key="3">
    <source>
        <dbReference type="ARBA" id="ARBA00023157"/>
    </source>
</evidence>
<dbReference type="InterPro" id="IPR013783">
    <property type="entry name" value="Ig-like_fold"/>
</dbReference>
<keyword evidence="10" id="KW-1185">Reference proteome</keyword>
<feature type="transmembrane region" description="Helical" evidence="7">
    <location>
        <begin position="514"/>
        <end position="539"/>
    </location>
</feature>
<comment type="subcellular location">
    <subcellularLocation>
        <location evidence="1">Membrane</location>
        <topology evidence="1">Single-pass type I membrane protein</topology>
    </subcellularLocation>
</comment>
<dbReference type="OrthoDB" id="6413693at2759"/>
<evidence type="ECO:0000256" key="1">
    <source>
        <dbReference type="ARBA" id="ARBA00004479"/>
    </source>
</evidence>
<dbReference type="PROSITE" id="PS50835">
    <property type="entry name" value="IG_LIKE"/>
    <property type="match status" value="5"/>
</dbReference>
<feature type="compositionally biased region" description="Basic and acidic residues" evidence="6">
    <location>
        <begin position="662"/>
        <end position="671"/>
    </location>
</feature>
<feature type="domain" description="Ig-like" evidence="8">
    <location>
        <begin position="414"/>
        <end position="508"/>
    </location>
</feature>
<organism evidence="9 10">
    <name type="scientific">Mytilus coruscus</name>
    <name type="common">Sea mussel</name>
    <dbReference type="NCBI Taxonomy" id="42192"/>
    <lineage>
        <taxon>Eukaryota</taxon>
        <taxon>Metazoa</taxon>
        <taxon>Spiralia</taxon>
        <taxon>Lophotrochozoa</taxon>
        <taxon>Mollusca</taxon>
        <taxon>Bivalvia</taxon>
        <taxon>Autobranchia</taxon>
        <taxon>Pteriomorphia</taxon>
        <taxon>Mytilida</taxon>
        <taxon>Mytiloidea</taxon>
        <taxon>Mytilidae</taxon>
        <taxon>Mytilinae</taxon>
        <taxon>Mytilus</taxon>
    </lineage>
</organism>
<dbReference type="Proteomes" id="UP000507470">
    <property type="component" value="Unassembled WGS sequence"/>
</dbReference>
<evidence type="ECO:0000256" key="5">
    <source>
        <dbReference type="ARBA" id="ARBA00023319"/>
    </source>
</evidence>
<dbReference type="InterPro" id="IPR003598">
    <property type="entry name" value="Ig_sub2"/>
</dbReference>
<feature type="compositionally biased region" description="Basic and acidic residues" evidence="6">
    <location>
        <begin position="557"/>
        <end position="567"/>
    </location>
</feature>
<dbReference type="InterPro" id="IPR003599">
    <property type="entry name" value="Ig_sub"/>
</dbReference>
<evidence type="ECO:0000256" key="2">
    <source>
        <dbReference type="ARBA" id="ARBA00023136"/>
    </source>
</evidence>
<dbReference type="GO" id="GO:0005911">
    <property type="term" value="C:cell-cell junction"/>
    <property type="evidence" value="ECO:0007669"/>
    <property type="project" value="TreeGrafter"/>
</dbReference>
<feature type="domain" description="Ig-like" evidence="8">
    <location>
        <begin position="29"/>
        <end position="122"/>
    </location>
</feature>
<dbReference type="Gene3D" id="2.60.40.10">
    <property type="entry name" value="Immunoglobulins"/>
    <property type="match status" value="5"/>
</dbReference>
<accession>A0A6J8BUD0</accession>
<keyword evidence="4" id="KW-0325">Glycoprotein</keyword>
<keyword evidence="2 7" id="KW-0472">Membrane</keyword>
<dbReference type="GO" id="GO:0005886">
    <property type="term" value="C:plasma membrane"/>
    <property type="evidence" value="ECO:0007669"/>
    <property type="project" value="TreeGrafter"/>
</dbReference>
<feature type="region of interest" description="Disordered" evidence="6">
    <location>
        <begin position="645"/>
        <end position="678"/>
    </location>
</feature>
<protein>
    <recommendedName>
        <fullName evidence="8">Ig-like domain-containing protein</fullName>
    </recommendedName>
</protein>
<feature type="domain" description="Ig-like" evidence="8">
    <location>
        <begin position="240"/>
        <end position="322"/>
    </location>
</feature>
<dbReference type="SMART" id="SM00408">
    <property type="entry name" value="IGc2"/>
    <property type="match status" value="4"/>
</dbReference>
<keyword evidence="5" id="KW-0393">Immunoglobulin domain</keyword>
<evidence type="ECO:0000313" key="9">
    <source>
        <dbReference type="EMBL" id="CAC5387553.1"/>
    </source>
</evidence>
<keyword evidence="7" id="KW-1133">Transmembrane helix</keyword>
<evidence type="ECO:0000259" key="8">
    <source>
        <dbReference type="PROSITE" id="PS50835"/>
    </source>
</evidence>
<feature type="compositionally biased region" description="Polar residues" evidence="6">
    <location>
        <begin position="547"/>
        <end position="556"/>
    </location>
</feature>
<dbReference type="PANTHER" id="PTHR11640">
    <property type="entry name" value="NEPHRIN"/>
    <property type="match status" value="1"/>
</dbReference>